<dbReference type="AlphaFoldDB" id="A0A5J9T3M9"/>
<keyword evidence="1" id="KW-0472">Membrane</keyword>
<evidence type="ECO:0000313" key="3">
    <source>
        <dbReference type="Proteomes" id="UP000324897"/>
    </source>
</evidence>
<evidence type="ECO:0000313" key="2">
    <source>
        <dbReference type="EMBL" id="TVU05975.1"/>
    </source>
</evidence>
<organism evidence="2 3">
    <name type="scientific">Eragrostis curvula</name>
    <name type="common">weeping love grass</name>
    <dbReference type="NCBI Taxonomy" id="38414"/>
    <lineage>
        <taxon>Eukaryota</taxon>
        <taxon>Viridiplantae</taxon>
        <taxon>Streptophyta</taxon>
        <taxon>Embryophyta</taxon>
        <taxon>Tracheophyta</taxon>
        <taxon>Spermatophyta</taxon>
        <taxon>Magnoliopsida</taxon>
        <taxon>Liliopsida</taxon>
        <taxon>Poales</taxon>
        <taxon>Poaceae</taxon>
        <taxon>PACMAD clade</taxon>
        <taxon>Chloridoideae</taxon>
        <taxon>Eragrostideae</taxon>
        <taxon>Eragrostidinae</taxon>
        <taxon>Eragrostis</taxon>
    </lineage>
</organism>
<comment type="caution">
    <text evidence="2">The sequence shown here is derived from an EMBL/GenBank/DDBJ whole genome shotgun (WGS) entry which is preliminary data.</text>
</comment>
<proteinExistence type="predicted"/>
<evidence type="ECO:0000256" key="1">
    <source>
        <dbReference type="SAM" id="Phobius"/>
    </source>
</evidence>
<protein>
    <submittedName>
        <fullName evidence="2">Uncharacterized protein</fullName>
    </submittedName>
</protein>
<dbReference type="Gramene" id="TVU05975">
    <property type="protein sequence ID" value="TVU05975"/>
    <property type="gene ID" value="EJB05_49162"/>
</dbReference>
<dbReference type="Proteomes" id="UP000324897">
    <property type="component" value="Unassembled WGS sequence"/>
</dbReference>
<dbReference type="EMBL" id="RWGY01000051">
    <property type="protein sequence ID" value="TVU05975.1"/>
    <property type="molecule type" value="Genomic_DNA"/>
</dbReference>
<reference evidence="2 3" key="1">
    <citation type="journal article" date="2019" name="Sci. Rep.">
        <title>A high-quality genome of Eragrostis curvula grass provides insights into Poaceae evolution and supports new strategies to enhance forage quality.</title>
        <authorList>
            <person name="Carballo J."/>
            <person name="Santos B.A.C.M."/>
            <person name="Zappacosta D."/>
            <person name="Garbus I."/>
            <person name="Selva J.P."/>
            <person name="Gallo C.A."/>
            <person name="Diaz A."/>
            <person name="Albertini E."/>
            <person name="Caccamo M."/>
            <person name="Echenique V."/>
        </authorList>
    </citation>
    <scope>NUCLEOTIDE SEQUENCE [LARGE SCALE GENOMIC DNA]</scope>
    <source>
        <strain evidence="3">cv. Victoria</strain>
        <tissue evidence="2">Leaf</tissue>
    </source>
</reference>
<keyword evidence="1" id="KW-0812">Transmembrane</keyword>
<feature type="non-terminal residue" evidence="2">
    <location>
        <position position="65"/>
    </location>
</feature>
<sequence length="65" mass="7070">MHLAITMKRSEEGSQMWRVGCVLYDVASLGLAISTICLVRNLVIIVAVPRVKDGDNLMQSIEGAP</sequence>
<gene>
    <name evidence="2" type="ORF">EJB05_49162</name>
</gene>
<accession>A0A5J9T3M9</accession>
<keyword evidence="3" id="KW-1185">Reference proteome</keyword>
<feature type="transmembrane region" description="Helical" evidence="1">
    <location>
        <begin position="21"/>
        <end position="48"/>
    </location>
</feature>
<keyword evidence="1" id="KW-1133">Transmembrane helix</keyword>
<name>A0A5J9T3M9_9POAL</name>